<feature type="domain" description="TtsA-like Glycoside hydrolase family 108" evidence="1">
    <location>
        <begin position="13"/>
        <end position="94"/>
    </location>
</feature>
<dbReference type="Pfam" id="PF05838">
    <property type="entry name" value="Glyco_hydro_108"/>
    <property type="match status" value="1"/>
</dbReference>
<protein>
    <submittedName>
        <fullName evidence="3">Predicted Peptidoglycan domain-containing protein</fullName>
    </submittedName>
</protein>
<gene>
    <name evidence="3" type="ORF">SAMN02745118_01125</name>
</gene>
<keyword evidence="4" id="KW-1185">Reference proteome</keyword>
<dbReference type="RefSeq" id="WP_078809614.1">
    <property type="nucleotide sequence ID" value="NZ_FUWM01000008.1"/>
</dbReference>
<dbReference type="Pfam" id="PF09374">
    <property type="entry name" value="PG_binding_3"/>
    <property type="match status" value="1"/>
</dbReference>
<feature type="domain" description="Peptidoglycan binding" evidence="2">
    <location>
        <begin position="98"/>
        <end position="171"/>
    </location>
</feature>
<proteinExistence type="predicted"/>
<dbReference type="Proteomes" id="UP000190625">
    <property type="component" value="Unassembled WGS sequence"/>
</dbReference>
<evidence type="ECO:0000313" key="3">
    <source>
        <dbReference type="EMBL" id="SJZ53744.1"/>
    </source>
</evidence>
<sequence>MSEKCRKLFEKAFEKILEYEGDYSNDEDDHGGKTKYGITEELARNVGYTGSIKELTLEKAKDIYYNNFWIKYNYNEIGDDRVAIECFEQAVNMGPDTAIKNLQKAYNLLSNNEIVVDGIVGPQTLNAVNNNCEHKDALLKLLNIFQAEKYIGIVKNDESQKKFIRGWLKRVEI</sequence>
<dbReference type="InterPro" id="IPR018537">
    <property type="entry name" value="Peptidoglycan-bd_3"/>
</dbReference>
<name>A0A1T4LH27_9FIRM</name>
<dbReference type="EMBL" id="FUWM01000008">
    <property type="protein sequence ID" value="SJZ53744.1"/>
    <property type="molecule type" value="Genomic_DNA"/>
</dbReference>
<dbReference type="SUPFAM" id="SSF53955">
    <property type="entry name" value="Lysozyme-like"/>
    <property type="match status" value="1"/>
</dbReference>
<evidence type="ECO:0000259" key="2">
    <source>
        <dbReference type="Pfam" id="PF09374"/>
    </source>
</evidence>
<dbReference type="OrthoDB" id="672438at2"/>
<evidence type="ECO:0000259" key="1">
    <source>
        <dbReference type="Pfam" id="PF05838"/>
    </source>
</evidence>
<reference evidence="4" key="1">
    <citation type="submission" date="2017-02" db="EMBL/GenBank/DDBJ databases">
        <authorList>
            <person name="Varghese N."/>
            <person name="Submissions S."/>
        </authorList>
    </citation>
    <scope>NUCLEOTIDE SEQUENCE [LARGE SCALE GENOMIC DNA]</scope>
    <source>
        <strain evidence="4">ATCC BAA-73</strain>
    </source>
</reference>
<dbReference type="Gene3D" id="1.20.141.10">
    <property type="entry name" value="Chitosanase, subunit A, domain 1"/>
    <property type="match status" value="1"/>
</dbReference>
<dbReference type="STRING" id="142842.SAMN02745118_01125"/>
<evidence type="ECO:0000313" key="4">
    <source>
        <dbReference type="Proteomes" id="UP000190625"/>
    </source>
</evidence>
<dbReference type="AlphaFoldDB" id="A0A1T4LH27"/>
<dbReference type="InterPro" id="IPR023346">
    <property type="entry name" value="Lysozyme-like_dom_sf"/>
</dbReference>
<dbReference type="InterPro" id="IPR008565">
    <property type="entry name" value="TtsA-like_GH18_dom"/>
</dbReference>
<accession>A0A1T4LH27</accession>
<dbReference type="CDD" id="cd13926">
    <property type="entry name" value="N-acetylmuramidase_GH108"/>
    <property type="match status" value="1"/>
</dbReference>
<organism evidence="3 4">
    <name type="scientific">Selenihalanaerobacter shriftii</name>
    <dbReference type="NCBI Taxonomy" id="142842"/>
    <lineage>
        <taxon>Bacteria</taxon>
        <taxon>Bacillati</taxon>
        <taxon>Bacillota</taxon>
        <taxon>Clostridia</taxon>
        <taxon>Halanaerobiales</taxon>
        <taxon>Halobacteroidaceae</taxon>
        <taxon>Selenihalanaerobacter</taxon>
    </lineage>
</organism>